<dbReference type="AlphaFoldDB" id="A0A0F9TS01"/>
<protein>
    <submittedName>
        <fullName evidence="1">Uncharacterized protein</fullName>
    </submittedName>
</protein>
<name>A0A0F9TS01_9ZZZZ</name>
<organism evidence="1">
    <name type="scientific">marine sediment metagenome</name>
    <dbReference type="NCBI Taxonomy" id="412755"/>
    <lineage>
        <taxon>unclassified sequences</taxon>
        <taxon>metagenomes</taxon>
        <taxon>ecological metagenomes</taxon>
    </lineage>
</organism>
<dbReference type="EMBL" id="LAZR01000274">
    <property type="protein sequence ID" value="KKN77742.1"/>
    <property type="molecule type" value="Genomic_DNA"/>
</dbReference>
<evidence type="ECO:0000313" key="1">
    <source>
        <dbReference type="EMBL" id="KKN77742.1"/>
    </source>
</evidence>
<reference evidence="1" key="1">
    <citation type="journal article" date="2015" name="Nature">
        <title>Complex archaea that bridge the gap between prokaryotes and eukaryotes.</title>
        <authorList>
            <person name="Spang A."/>
            <person name="Saw J.H."/>
            <person name="Jorgensen S.L."/>
            <person name="Zaremba-Niedzwiedzka K."/>
            <person name="Martijn J."/>
            <person name="Lind A.E."/>
            <person name="van Eijk R."/>
            <person name="Schleper C."/>
            <person name="Guy L."/>
            <person name="Ettema T.J."/>
        </authorList>
    </citation>
    <scope>NUCLEOTIDE SEQUENCE</scope>
</reference>
<sequence>MNRIEYVVRFLFSSDEKLVVLIKKNKPDWQKGKLS</sequence>
<accession>A0A0F9TS01</accession>
<proteinExistence type="predicted"/>
<comment type="caution">
    <text evidence="1">The sequence shown here is derived from an EMBL/GenBank/DDBJ whole genome shotgun (WGS) entry which is preliminary data.</text>
</comment>
<gene>
    <name evidence="1" type="ORF">LCGC14_0357160</name>
</gene>